<dbReference type="Gene3D" id="1.10.150.20">
    <property type="entry name" value="5' to 3' exonuclease, C-terminal subdomain"/>
    <property type="match status" value="1"/>
</dbReference>
<organism evidence="2">
    <name type="scientific">Salmonella enterica subsp. enterica serovar Rubislaw str. ATCC 10717</name>
    <dbReference type="NCBI Taxonomy" id="938143"/>
    <lineage>
        <taxon>Bacteria</taxon>
        <taxon>Pseudomonadati</taxon>
        <taxon>Pseudomonadota</taxon>
        <taxon>Gammaproteobacteria</taxon>
        <taxon>Enterobacterales</taxon>
        <taxon>Enterobacteriaceae</taxon>
        <taxon>Salmonella</taxon>
    </lineage>
</organism>
<feature type="domain" description="TfoX C-terminal" evidence="1">
    <location>
        <begin position="3"/>
        <end position="77"/>
    </location>
</feature>
<proteinExistence type="predicted"/>
<dbReference type="Pfam" id="PF04994">
    <property type="entry name" value="TfoX_C"/>
    <property type="match status" value="1"/>
</dbReference>
<comment type="caution">
    <text evidence="2">The sequence shown here is derived from an EMBL/GenBank/DDBJ whole genome shotgun (WGS) entry which is preliminary data.</text>
</comment>
<reference evidence="2" key="1">
    <citation type="journal article" date="2018" name="Genome Biol.">
        <title>SKESA: strategic k-mer extension for scrupulous assemblies.</title>
        <authorList>
            <person name="Souvorov A."/>
            <person name="Agarwala R."/>
            <person name="Lipman D.J."/>
        </authorList>
    </citation>
    <scope>NUCLEOTIDE SEQUENCE</scope>
    <source>
        <strain evidence="2">ATCC 10717</strain>
    </source>
</reference>
<dbReference type="AlphaFoldDB" id="A0A6W0P1U4"/>
<dbReference type="RefSeq" id="WP_023208041.1">
    <property type="nucleotide sequence ID" value="NZ_CP019193.1"/>
</dbReference>
<dbReference type="InterPro" id="IPR047525">
    <property type="entry name" value="TfoX-like"/>
</dbReference>
<protein>
    <recommendedName>
        <fullName evidence="1">TfoX C-terminal domain-containing protein</fullName>
    </recommendedName>
</protein>
<dbReference type="PANTHER" id="PTHR36121:SF1">
    <property type="entry name" value="PROTEIN SXY"/>
    <property type="match status" value="1"/>
</dbReference>
<dbReference type="EMBL" id="DAAAMK010000018">
    <property type="protein sequence ID" value="HAA1127598.1"/>
    <property type="molecule type" value="Genomic_DNA"/>
</dbReference>
<gene>
    <name evidence="2" type="ORF">GDL93_19140</name>
</gene>
<dbReference type="InterPro" id="IPR007077">
    <property type="entry name" value="TfoX_C"/>
</dbReference>
<evidence type="ECO:0000259" key="1">
    <source>
        <dbReference type="Pfam" id="PF04994"/>
    </source>
</evidence>
<dbReference type="PANTHER" id="PTHR36121">
    <property type="entry name" value="PROTEIN SXY"/>
    <property type="match status" value="1"/>
</dbReference>
<sequence>MGNLMSMMNIGKEIERKLNSVGIFTPEDLINTGSKKAFLRLKHTHPNVCLVHLYVLHGAISNTDYRELAPETKRMLKIYSDGIK</sequence>
<evidence type="ECO:0000313" key="2">
    <source>
        <dbReference type="EMBL" id="HAA1127598.1"/>
    </source>
</evidence>
<name>A0A6W0P1U4_SALRU</name>
<accession>A0A6W0P1U4</accession>
<reference evidence="2" key="2">
    <citation type="submission" date="2019-10" db="EMBL/GenBank/DDBJ databases">
        <authorList>
            <consortium name="NCBI Pathogen Detection Project"/>
        </authorList>
    </citation>
    <scope>NUCLEOTIDE SEQUENCE</scope>
    <source>
        <strain evidence="2">ATCC 10717</strain>
    </source>
</reference>